<comment type="similarity">
    <text evidence="1">Belongs to the UDP-glycosyltransferase family.</text>
</comment>
<keyword evidence="7" id="KW-1185">Reference proteome</keyword>
<evidence type="ECO:0008006" key="8">
    <source>
        <dbReference type="Google" id="ProtNLM"/>
    </source>
</evidence>
<dbReference type="SUPFAM" id="SSF53756">
    <property type="entry name" value="UDP-Glycosyltransferase/glycogen phosphorylase"/>
    <property type="match status" value="2"/>
</dbReference>
<dbReference type="PANTHER" id="PTHR48043">
    <property type="entry name" value="EG:EG0003.4 PROTEIN-RELATED"/>
    <property type="match status" value="1"/>
</dbReference>
<protein>
    <recommendedName>
        <fullName evidence="8">UDP-glycosyltransferase</fullName>
    </recommendedName>
</protein>
<name>A0ABQ8S7L8_PERAM</name>
<feature type="transmembrane region" description="Helical" evidence="4">
    <location>
        <begin position="947"/>
        <end position="971"/>
    </location>
</feature>
<feature type="chain" id="PRO_5045946806" description="UDP-glycosyltransferase" evidence="5">
    <location>
        <begin position="20"/>
        <end position="989"/>
    </location>
</feature>
<evidence type="ECO:0000256" key="2">
    <source>
        <dbReference type="ARBA" id="ARBA00022676"/>
    </source>
</evidence>
<keyword evidence="5" id="KW-0732">Signal</keyword>
<proteinExistence type="inferred from homology"/>
<feature type="transmembrane region" description="Helical" evidence="4">
    <location>
        <begin position="518"/>
        <end position="540"/>
    </location>
</feature>
<evidence type="ECO:0000256" key="5">
    <source>
        <dbReference type="SAM" id="SignalP"/>
    </source>
</evidence>
<comment type="caution">
    <text evidence="6">The sequence shown here is derived from an EMBL/GenBank/DDBJ whole genome shotgun (WGS) entry which is preliminary data.</text>
</comment>
<organism evidence="6 7">
    <name type="scientific">Periplaneta americana</name>
    <name type="common">American cockroach</name>
    <name type="synonym">Blatta americana</name>
    <dbReference type="NCBI Taxonomy" id="6978"/>
    <lineage>
        <taxon>Eukaryota</taxon>
        <taxon>Metazoa</taxon>
        <taxon>Ecdysozoa</taxon>
        <taxon>Arthropoda</taxon>
        <taxon>Hexapoda</taxon>
        <taxon>Insecta</taxon>
        <taxon>Pterygota</taxon>
        <taxon>Neoptera</taxon>
        <taxon>Polyneoptera</taxon>
        <taxon>Dictyoptera</taxon>
        <taxon>Blattodea</taxon>
        <taxon>Blattoidea</taxon>
        <taxon>Blattidae</taxon>
        <taxon>Blattinae</taxon>
        <taxon>Periplaneta</taxon>
    </lineage>
</organism>
<evidence type="ECO:0000256" key="3">
    <source>
        <dbReference type="ARBA" id="ARBA00022679"/>
    </source>
</evidence>
<evidence type="ECO:0000313" key="6">
    <source>
        <dbReference type="EMBL" id="KAJ4429917.1"/>
    </source>
</evidence>
<reference evidence="6 7" key="1">
    <citation type="journal article" date="2022" name="Allergy">
        <title>Genome assembly and annotation of Periplaneta americana reveal a comprehensive cockroach allergen profile.</title>
        <authorList>
            <person name="Wang L."/>
            <person name="Xiong Q."/>
            <person name="Saelim N."/>
            <person name="Wang L."/>
            <person name="Nong W."/>
            <person name="Wan A.T."/>
            <person name="Shi M."/>
            <person name="Liu X."/>
            <person name="Cao Q."/>
            <person name="Hui J.H.L."/>
            <person name="Sookrung N."/>
            <person name="Leung T.F."/>
            <person name="Tungtrongchitr A."/>
            <person name="Tsui S.K.W."/>
        </authorList>
    </citation>
    <scope>NUCLEOTIDE SEQUENCE [LARGE SCALE GENOMIC DNA]</scope>
    <source>
        <strain evidence="6">PWHHKU_190912</strain>
    </source>
</reference>
<evidence type="ECO:0000256" key="1">
    <source>
        <dbReference type="ARBA" id="ARBA00009995"/>
    </source>
</evidence>
<keyword evidence="4" id="KW-1133">Transmembrane helix</keyword>
<evidence type="ECO:0000256" key="4">
    <source>
        <dbReference type="SAM" id="Phobius"/>
    </source>
</evidence>
<dbReference type="CDD" id="cd03784">
    <property type="entry name" value="GT1_Gtf-like"/>
    <property type="match status" value="2"/>
</dbReference>
<dbReference type="EMBL" id="JAJSOF020000033">
    <property type="protein sequence ID" value="KAJ4429917.1"/>
    <property type="molecule type" value="Genomic_DNA"/>
</dbReference>
<dbReference type="InterPro" id="IPR050271">
    <property type="entry name" value="UDP-glycosyltransferase"/>
</dbReference>
<dbReference type="InterPro" id="IPR002213">
    <property type="entry name" value="UDP_glucos_trans"/>
</dbReference>
<keyword evidence="3" id="KW-0808">Transferase</keyword>
<dbReference type="Gene3D" id="3.40.50.2000">
    <property type="entry name" value="Glycogen Phosphorylase B"/>
    <property type="match status" value="4"/>
</dbReference>
<accession>A0ABQ8S7L8</accession>
<feature type="signal peptide" evidence="5">
    <location>
        <begin position="1"/>
        <end position="19"/>
    </location>
</feature>
<dbReference type="Pfam" id="PF00201">
    <property type="entry name" value="UDPGT"/>
    <property type="match status" value="2"/>
</dbReference>
<sequence length="989" mass="114612">MKAYHVFLKLVFCFTSANAARILGLFPVPSFSHQVVYRGLMKQLHSRGHHITVVTTDPFRDSNLENYTQIDTSESYITKRKIFNFAEHKDYDTYQRKFVSDLSTATEHMCEVTYKNQQLQKILLEHSFDLVIVEWYAIPCLYGYSYFLSTPLVGICSTGTFYPGHEAVANPTSLAYVPDVYVPHNDHKTFLERVSSVWHSMWFRWLWYGKVLPRHDAIARKYFGDSMPYIGDIAKNVSLVMLSHDSLSLYMRPNVPAVVEVRELHLEQNESLPQDVQEFLDGAAEGVIYLSLGSNVLSDEMLAEKRQMFLDAFSELPQFKVLWKWESDKLPGKPNNVKVAKWLPQQHVLSHPNIKLFIYQGGLQSTEEALHASVPVVAIPFFADQNKIVRNMAEFGAAVYVEFNDLSKEIILEAINEAMYNKTYKENRKKLLDRLRDQPNNPLDRAVWWVEYVIRHRGARHLRSGALDLTWFQYFLLDVIAFVIVVPFLTIWITYRVILFFMCKIQSAIKLNMKAYHIFLKLLICFTSTNAARILGVFPIPSFSHEMVFRAVMKELHSHRHHVVVVTSEPMRDSSLENYTEIYTPDTGLYWSRSFNFSTKNKDDDTHQKKFLSSLLTATEAICTVIYNNRKLQKILLEQSFDLVLVEWHSAPCAYRFGYYLSCPLVGISSTGTFDTIHDSVGNPTNPAYIPSIALPHTDHKTFLERVSTVWHSVWFRWIWHTTVLPRHDAIARQQFGDSMPYIGDIEKNLILLILTLDSLSLYNRPNVPVIVEVTGLHLQQPKPLPQDLQEFLDEAPEGVIYFSLGTNTRSDRMTAEKRQIFLDAFSELPHLKVLWKWESDELPGQPSNVKVAKWFPQQDVLSHPNIKLIIYHGGLQTTEEAIRACVPVIGIPLFSDKVYKDNMKKHKNRLNDEPDNSLDRAVWWIEYVIRHKGAFHLRSVAVDITWFQLLLLDVIICIIFVPLFIILIAYRIILLLRGMQYPIFVRYK</sequence>
<gene>
    <name evidence="6" type="ORF">ANN_22121</name>
</gene>
<keyword evidence="4" id="KW-0812">Transmembrane</keyword>
<keyword evidence="2" id="KW-0328">Glycosyltransferase</keyword>
<dbReference type="PANTHER" id="PTHR48043:SF159">
    <property type="entry name" value="EG:EG0003.4 PROTEIN-RELATED"/>
    <property type="match status" value="1"/>
</dbReference>
<feature type="transmembrane region" description="Helical" evidence="4">
    <location>
        <begin position="471"/>
        <end position="498"/>
    </location>
</feature>
<evidence type="ECO:0000313" key="7">
    <source>
        <dbReference type="Proteomes" id="UP001148838"/>
    </source>
</evidence>
<dbReference type="Proteomes" id="UP001148838">
    <property type="component" value="Unassembled WGS sequence"/>
</dbReference>
<keyword evidence="4" id="KW-0472">Membrane</keyword>